<evidence type="ECO:0000313" key="3">
    <source>
        <dbReference type="EMBL" id="KIM31358.1"/>
    </source>
</evidence>
<feature type="domain" description="DUF2470" evidence="2">
    <location>
        <begin position="15"/>
        <end position="87"/>
    </location>
</feature>
<keyword evidence="1" id="KW-1133">Transmembrane helix</keyword>
<dbReference type="STRING" id="933852.A0A0C2WZ49"/>
<dbReference type="OrthoDB" id="5553410at2759"/>
<keyword evidence="4" id="KW-1185">Reference proteome</keyword>
<dbReference type="InterPro" id="IPR037119">
    <property type="entry name" value="Haem_oxidase_HugZ-like_sf"/>
</dbReference>
<keyword evidence="1" id="KW-0812">Transmembrane</keyword>
<keyword evidence="1" id="KW-0472">Membrane</keyword>
<dbReference type="PANTHER" id="PTHR37783:SF1">
    <property type="entry name" value="MEMBRANE PROTEIN, PUTATIVE (AFU_ORTHOLOGUE AFUA_1G04315)-RELATED"/>
    <property type="match status" value="1"/>
</dbReference>
<dbReference type="Proteomes" id="UP000054097">
    <property type="component" value="Unassembled WGS sequence"/>
</dbReference>
<dbReference type="Gene3D" id="3.20.180.10">
    <property type="entry name" value="PNP-oxidase-like"/>
    <property type="match status" value="1"/>
</dbReference>
<feature type="transmembrane region" description="Helical" evidence="1">
    <location>
        <begin position="173"/>
        <end position="193"/>
    </location>
</feature>
<evidence type="ECO:0000313" key="4">
    <source>
        <dbReference type="Proteomes" id="UP000054097"/>
    </source>
</evidence>
<accession>A0A0C2WZ49</accession>
<dbReference type="HOGENOM" id="CLU_104759_0_0_1"/>
<protein>
    <recommendedName>
        <fullName evidence="2">DUF2470 domain-containing protein</fullName>
    </recommendedName>
</protein>
<dbReference type="Pfam" id="PF10615">
    <property type="entry name" value="DUF2470"/>
    <property type="match status" value="1"/>
</dbReference>
<reference evidence="4" key="2">
    <citation type="submission" date="2015-01" db="EMBL/GenBank/DDBJ databases">
        <title>Evolutionary Origins and Diversification of the Mycorrhizal Mutualists.</title>
        <authorList>
            <consortium name="DOE Joint Genome Institute"/>
            <consortium name="Mycorrhizal Genomics Consortium"/>
            <person name="Kohler A."/>
            <person name="Kuo A."/>
            <person name="Nagy L.G."/>
            <person name="Floudas D."/>
            <person name="Copeland A."/>
            <person name="Barry K.W."/>
            <person name="Cichocki N."/>
            <person name="Veneault-Fourrey C."/>
            <person name="LaButti K."/>
            <person name="Lindquist E.A."/>
            <person name="Lipzen A."/>
            <person name="Lundell T."/>
            <person name="Morin E."/>
            <person name="Murat C."/>
            <person name="Riley R."/>
            <person name="Ohm R."/>
            <person name="Sun H."/>
            <person name="Tunlid A."/>
            <person name="Henrissat B."/>
            <person name="Grigoriev I.V."/>
            <person name="Hibbett D.S."/>
            <person name="Martin F."/>
        </authorList>
    </citation>
    <scope>NUCLEOTIDE SEQUENCE [LARGE SCALE GENOMIC DNA]</scope>
    <source>
        <strain evidence="4">MAFF 305830</strain>
    </source>
</reference>
<feature type="transmembrane region" description="Helical" evidence="1">
    <location>
        <begin position="200"/>
        <end position="220"/>
    </location>
</feature>
<name>A0A0C2WZ49_SERVB</name>
<evidence type="ECO:0000256" key="1">
    <source>
        <dbReference type="SAM" id="Phobius"/>
    </source>
</evidence>
<dbReference type="AlphaFoldDB" id="A0A0C2WZ49"/>
<dbReference type="InterPro" id="IPR019595">
    <property type="entry name" value="DUF2470"/>
</dbReference>
<organism evidence="3 4">
    <name type="scientific">Serendipita vermifera MAFF 305830</name>
    <dbReference type="NCBI Taxonomy" id="933852"/>
    <lineage>
        <taxon>Eukaryota</taxon>
        <taxon>Fungi</taxon>
        <taxon>Dikarya</taxon>
        <taxon>Basidiomycota</taxon>
        <taxon>Agaricomycotina</taxon>
        <taxon>Agaricomycetes</taxon>
        <taxon>Sebacinales</taxon>
        <taxon>Serendipitaceae</taxon>
        <taxon>Serendipita</taxon>
    </lineage>
</organism>
<gene>
    <name evidence="3" type="ORF">M408DRAFT_258028</name>
</gene>
<sequence>MSTDTVEKNSGFLSTYMSGHTDTLVAYVLYYGKVRESLSTAKMTSIDQNRMNLSYQTPESSKWNEISVEFDPPLSGYEEVKPRLMQMKADAEEGLGMAKAPRLTTFELKLSTFRALPFLVILLVLSLAPYQEYTFTKEKFPPAIQPAIPALNLTSQTLTHVRQALPFTPNTAIVLWSTIGIIHASFALLVGFFSYHRQTGFKLGAAWVLSALFLSFPAVLDFRSHIQASRINSIRKNN</sequence>
<evidence type="ECO:0000259" key="2">
    <source>
        <dbReference type="Pfam" id="PF10615"/>
    </source>
</evidence>
<dbReference type="EMBL" id="KN824282">
    <property type="protein sequence ID" value="KIM31358.1"/>
    <property type="molecule type" value="Genomic_DNA"/>
</dbReference>
<proteinExistence type="predicted"/>
<dbReference type="PANTHER" id="PTHR37783">
    <property type="entry name" value="MEMBRANE PROTEIN, PUTATIVE (AFU_ORTHOLOGUE AFUA_1G04315)-RELATED"/>
    <property type="match status" value="1"/>
</dbReference>
<reference evidence="3 4" key="1">
    <citation type="submission" date="2014-04" db="EMBL/GenBank/DDBJ databases">
        <authorList>
            <consortium name="DOE Joint Genome Institute"/>
            <person name="Kuo A."/>
            <person name="Zuccaro A."/>
            <person name="Kohler A."/>
            <person name="Nagy L.G."/>
            <person name="Floudas D."/>
            <person name="Copeland A."/>
            <person name="Barry K.W."/>
            <person name="Cichocki N."/>
            <person name="Veneault-Fourrey C."/>
            <person name="LaButti K."/>
            <person name="Lindquist E.A."/>
            <person name="Lipzen A."/>
            <person name="Lundell T."/>
            <person name="Morin E."/>
            <person name="Murat C."/>
            <person name="Sun H."/>
            <person name="Tunlid A."/>
            <person name="Henrissat B."/>
            <person name="Grigoriev I.V."/>
            <person name="Hibbett D.S."/>
            <person name="Martin F."/>
            <person name="Nordberg H.P."/>
            <person name="Cantor M.N."/>
            <person name="Hua S.X."/>
        </authorList>
    </citation>
    <scope>NUCLEOTIDE SEQUENCE [LARGE SCALE GENOMIC DNA]</scope>
    <source>
        <strain evidence="3 4">MAFF 305830</strain>
    </source>
</reference>